<comment type="subcellular location">
    <subcellularLocation>
        <location evidence="1">Nucleus</location>
    </subcellularLocation>
</comment>
<accession>A0AB34HVA1</accession>
<keyword evidence="6" id="KW-1185">Reference proteome</keyword>
<dbReference type="EMBL" id="JAIQCJ010000577">
    <property type="protein sequence ID" value="KAJ8795309.1"/>
    <property type="molecule type" value="Genomic_DNA"/>
</dbReference>
<comment type="caution">
    <text evidence="5">The sequence shown here is derived from an EMBL/GenBank/DDBJ whole genome shotgun (WGS) entry which is preliminary data.</text>
</comment>
<proteinExistence type="predicted"/>
<name>A0AB34HVA1_ESCRO</name>
<organism evidence="5 6">
    <name type="scientific">Eschrichtius robustus</name>
    <name type="common">California gray whale</name>
    <name type="synonym">Eschrichtius gibbosus</name>
    <dbReference type="NCBI Taxonomy" id="9764"/>
    <lineage>
        <taxon>Eukaryota</taxon>
        <taxon>Metazoa</taxon>
        <taxon>Chordata</taxon>
        <taxon>Craniata</taxon>
        <taxon>Vertebrata</taxon>
        <taxon>Euteleostomi</taxon>
        <taxon>Mammalia</taxon>
        <taxon>Eutheria</taxon>
        <taxon>Laurasiatheria</taxon>
        <taxon>Artiodactyla</taxon>
        <taxon>Whippomorpha</taxon>
        <taxon>Cetacea</taxon>
        <taxon>Mysticeti</taxon>
        <taxon>Eschrichtiidae</taxon>
        <taxon>Eschrichtius</taxon>
    </lineage>
</organism>
<protein>
    <recommendedName>
        <fullName evidence="4">Transcription factor CBF/NF-Y/archaeal histone domain-containing protein</fullName>
    </recommendedName>
</protein>
<reference evidence="5 6" key="1">
    <citation type="submission" date="2022-11" db="EMBL/GenBank/DDBJ databases">
        <title>Whole genome sequence of Eschrichtius robustus ER-17-0199.</title>
        <authorList>
            <person name="Bruniche-Olsen A."/>
            <person name="Black A.N."/>
            <person name="Fields C.J."/>
            <person name="Walden K."/>
            <person name="Dewoody J.A."/>
        </authorList>
    </citation>
    <scope>NUCLEOTIDE SEQUENCE [LARGE SCALE GENOMIC DNA]</scope>
    <source>
        <strain evidence="5">ER-17-0199</strain>
        <tissue evidence="5">Blubber</tissue>
    </source>
</reference>
<dbReference type="InterPro" id="IPR003958">
    <property type="entry name" value="CBFA_NFYB_domain"/>
</dbReference>
<evidence type="ECO:0000256" key="1">
    <source>
        <dbReference type="ARBA" id="ARBA00004123"/>
    </source>
</evidence>
<evidence type="ECO:0000256" key="2">
    <source>
        <dbReference type="ARBA" id="ARBA00023242"/>
    </source>
</evidence>
<dbReference type="Proteomes" id="UP001159641">
    <property type="component" value="Unassembled WGS sequence"/>
</dbReference>
<dbReference type="GO" id="GO:0008622">
    <property type="term" value="C:epsilon DNA polymerase complex"/>
    <property type="evidence" value="ECO:0007669"/>
    <property type="project" value="TreeGrafter"/>
</dbReference>
<dbReference type="GO" id="GO:0046982">
    <property type="term" value="F:protein heterodimerization activity"/>
    <property type="evidence" value="ECO:0007669"/>
    <property type="project" value="InterPro"/>
</dbReference>
<dbReference type="CDD" id="cd22929">
    <property type="entry name" value="HFD_POLE4-like"/>
    <property type="match status" value="1"/>
</dbReference>
<dbReference type="Pfam" id="PF00808">
    <property type="entry name" value="CBFD_NFYB_HMF"/>
    <property type="match status" value="1"/>
</dbReference>
<dbReference type="GO" id="GO:0006261">
    <property type="term" value="P:DNA-templated DNA replication"/>
    <property type="evidence" value="ECO:0007669"/>
    <property type="project" value="TreeGrafter"/>
</dbReference>
<evidence type="ECO:0000256" key="3">
    <source>
        <dbReference type="SAM" id="MobiDB-lite"/>
    </source>
</evidence>
<evidence type="ECO:0000313" key="5">
    <source>
        <dbReference type="EMBL" id="KAJ8795309.1"/>
    </source>
</evidence>
<keyword evidence="2" id="KW-0539">Nucleus</keyword>
<feature type="domain" description="Transcription factor CBF/NF-Y/archaeal histone" evidence="4">
    <location>
        <begin position="41"/>
        <end position="86"/>
    </location>
</feature>
<dbReference type="AlphaFoldDB" id="A0AB34HVA1"/>
<sequence>MSVGARMVAGNGASREEEGTGGVAAAPQPQAPMRLPLVRVKADPGVTLAGQEASFILARAVELFVETIAKDAYCCAQQGKWKTLQRDLDNAIEAVSTASICFSGRYFGLIAELGSFVSLYLPPSARPSAGLSFEKESLEY</sequence>
<dbReference type="PANTHER" id="PTHR10252:SF79">
    <property type="entry name" value="DNA POLYMERASE EPSILON SUBUNIT 4"/>
    <property type="match status" value="1"/>
</dbReference>
<dbReference type="InterPro" id="IPR009072">
    <property type="entry name" value="Histone-fold"/>
</dbReference>
<dbReference type="InterPro" id="IPR050568">
    <property type="entry name" value="Transcr_DNA_Rep_Reg"/>
</dbReference>
<dbReference type="PANTHER" id="PTHR10252">
    <property type="entry name" value="HISTONE-LIKE TRANSCRIPTION FACTOR CCAAT-RELATED"/>
    <property type="match status" value="1"/>
</dbReference>
<feature type="region of interest" description="Disordered" evidence="3">
    <location>
        <begin position="1"/>
        <end position="26"/>
    </location>
</feature>
<dbReference type="SUPFAM" id="SSF47113">
    <property type="entry name" value="Histone-fold"/>
    <property type="match status" value="1"/>
</dbReference>
<gene>
    <name evidence="5" type="ORF">J1605_018324</name>
</gene>
<evidence type="ECO:0000259" key="4">
    <source>
        <dbReference type="Pfam" id="PF00808"/>
    </source>
</evidence>
<evidence type="ECO:0000313" key="6">
    <source>
        <dbReference type="Proteomes" id="UP001159641"/>
    </source>
</evidence>
<dbReference type="Gene3D" id="1.10.20.10">
    <property type="entry name" value="Histone, subunit A"/>
    <property type="match status" value="1"/>
</dbReference>